<feature type="region of interest" description="Disordered" evidence="11">
    <location>
        <begin position="700"/>
        <end position="721"/>
    </location>
</feature>
<evidence type="ECO:0000256" key="2">
    <source>
        <dbReference type="ARBA" id="ARBA00004141"/>
    </source>
</evidence>
<evidence type="ECO:0000313" key="15">
    <source>
        <dbReference type="EMBL" id="CAE7708737.1"/>
    </source>
</evidence>
<reference evidence="15" key="1">
    <citation type="submission" date="2021-02" db="EMBL/GenBank/DDBJ databases">
        <authorList>
            <person name="Dougan E. K."/>
            <person name="Rhodes N."/>
            <person name="Thang M."/>
            <person name="Chan C."/>
        </authorList>
    </citation>
    <scope>NUCLEOTIDE SEQUENCE</scope>
</reference>
<gene>
    <name evidence="15" type="ORF">SPIL2461_LOCUS20055</name>
</gene>
<dbReference type="EMBL" id="CAJNIZ010045038">
    <property type="protein sequence ID" value="CAE7708737.1"/>
    <property type="molecule type" value="Genomic_DNA"/>
</dbReference>
<dbReference type="InterPro" id="IPR001926">
    <property type="entry name" value="TrpB-like_PALP"/>
</dbReference>
<evidence type="ECO:0000256" key="3">
    <source>
        <dbReference type="ARBA" id="ARBA00007103"/>
    </source>
</evidence>
<feature type="domain" description="Polycystin cation channel PKD1/PKD2" evidence="14">
    <location>
        <begin position="1124"/>
        <end position="1253"/>
    </location>
</feature>
<evidence type="ECO:0000259" key="13">
    <source>
        <dbReference type="Pfam" id="PF00291"/>
    </source>
</evidence>
<keyword evidence="10" id="KW-0198">Cysteine biosynthesis</keyword>
<feature type="transmembrane region" description="Helical" evidence="12">
    <location>
        <begin position="108"/>
        <end position="127"/>
    </location>
</feature>
<dbReference type="InterPro" id="IPR001216">
    <property type="entry name" value="P-phosphate_BS"/>
</dbReference>
<dbReference type="FunFam" id="3.40.50.1100:FF:000006">
    <property type="entry name" value="Cysteine synthase"/>
    <property type="match status" value="1"/>
</dbReference>
<evidence type="ECO:0000256" key="12">
    <source>
        <dbReference type="SAM" id="Phobius"/>
    </source>
</evidence>
<dbReference type="CDD" id="cd01561">
    <property type="entry name" value="CBS_like"/>
    <property type="match status" value="1"/>
</dbReference>
<organism evidence="15 16">
    <name type="scientific">Symbiodinium pilosum</name>
    <name type="common">Dinoflagellate</name>
    <dbReference type="NCBI Taxonomy" id="2952"/>
    <lineage>
        <taxon>Eukaryota</taxon>
        <taxon>Sar</taxon>
        <taxon>Alveolata</taxon>
        <taxon>Dinophyceae</taxon>
        <taxon>Suessiales</taxon>
        <taxon>Symbiodiniaceae</taxon>
        <taxon>Symbiodinium</taxon>
    </lineage>
</organism>
<keyword evidence="16" id="KW-1185">Reference proteome</keyword>
<evidence type="ECO:0000256" key="11">
    <source>
        <dbReference type="SAM" id="MobiDB-lite"/>
    </source>
</evidence>
<feature type="domain" description="Tryptophan synthase beta chain-like PALP" evidence="13">
    <location>
        <begin position="290"/>
        <end position="473"/>
    </location>
</feature>
<sequence>MAQLGGSVQLASTTREYVRLLMKPTLTADMFGCRHDDWATAFSRWNVLYVWALLVVSLLFWLLQVLSLLLRFALISIAFQVVFTLVDIIIFMLLNWTSWYCVVKRLGFCGRVGYLAWALVYVCLNIGRLGAVVNGGLNYWIYILMLIPAAYMVLALIQLFCGGGTRAITSRRRSLPLSYAMAGYGDAGDEAAIDALGCAPDVASIVGSTPMVRLNRVTKDCVAEVFAKLEFVSPGGSVKDRIAARMIEEAEARGEISPGRTVLVEATSGNTGVAIAMIAAEVRLSDPAEGAEGFVRLAEKIAAETPDAVLLRQFVNKDNALAHYEGTGPEIWRQTKGKVNAVVMGAGTGGTLVGVSRYLKEKNPHVEIICVEAAESRVLAGKDEPSPVSHGLVGISAGLRLPLLEAEGEGEGSLAAGLIDEFAEVASSRGVGMAKRLAEQEGLLVGPSSGAACAAALDVASQPARTGQIVVVVFPSSGARYLQHPMFDRLRSEASRELPWCNFCELRWAKKQMPELLHVDDVSQTLTLFNDRCRDQAGVTSSLKAVWECKLFDITVRNLSGPEWDPAMNRHLPDSDADNVFVSGTRGVFETKVDERWKALADKRRNATKAICSDVFIQNHVVIGDDPKNVPWGNATAFSDWVVQNATDGGQLHPVFDYFPIRGHGQTALTDRLDELRKDEQETQKGMDKIERALQVKESDEDVDSLLERGNRDARKSASGVSSFARLHRRNPWLLDVEDPELARQPASLMQHAATQDAAAEGQNISEREQERQKVNQDDAYYGSGCFDENDVAGLLRDLWSKHVGEGRLSMEKHAAMDMLKEVMPNVTGDNLERLWLSINTKGDKSLSAKEFLDFAEKHLPELQFPVRGYLNLECRNHHFGLLALCKPEYISVSYQIGFVPSRVGSVHGKMKVEGRSGTRVHVRMLFTQLETGSGWYKADLRILVKSTVGTNTFTIILLMVVILLLCFCLTLFDTALTLILMPVNLWKMMRLDLPSNASYEDIEHLLWVKVLKIVDGRGVQSRTAAALTIVFERLIGLLFTTACVQAAREATAPSSMPMGGMSERCVYAWLRSNKDWIINSLTGAYVQHGMSILTYVNECTNLQGVQYVGEIMYQMLFEEEGSYHALVVGLVCVRALELFNLSYRLRWLPRTIFLAKFKLINFVIAYVALVAGFALLMTLYFGELYEQYSTLDRSFHTLLVYSFGMTERATHGMKPFIEKSGNHLYAVLFVFSVFMVTIILNMFTTIVIDAFAAEGDPEKFSRAYQEEVKGLTHSLLTFFGKGHVVTRHLRKTRRASDQTSNPTDQGRPSRSSLAGLMRQESEDKEVK</sequence>
<keyword evidence="6 12" id="KW-0812">Transmembrane</keyword>
<dbReference type="Proteomes" id="UP000649617">
    <property type="component" value="Unassembled WGS sequence"/>
</dbReference>
<feature type="region of interest" description="Disordered" evidence="11">
    <location>
        <begin position="1291"/>
        <end position="1328"/>
    </location>
</feature>
<keyword evidence="4" id="KW-0028">Amino-acid biosynthesis</keyword>
<dbReference type="InterPro" id="IPR036052">
    <property type="entry name" value="TrpB-like_PALP_sf"/>
</dbReference>
<dbReference type="GO" id="GO:0016020">
    <property type="term" value="C:membrane"/>
    <property type="evidence" value="ECO:0007669"/>
    <property type="project" value="UniProtKB-SubCell"/>
</dbReference>
<evidence type="ECO:0000256" key="1">
    <source>
        <dbReference type="ARBA" id="ARBA00001933"/>
    </source>
</evidence>
<comment type="caution">
    <text evidence="15">The sequence shown here is derived from an EMBL/GenBank/DDBJ whole genome shotgun (WGS) entry which is preliminary data.</text>
</comment>
<evidence type="ECO:0000256" key="10">
    <source>
        <dbReference type="ARBA" id="ARBA00023192"/>
    </source>
</evidence>
<keyword evidence="9 12" id="KW-0472">Membrane</keyword>
<feature type="compositionally biased region" description="Polar residues" evidence="11">
    <location>
        <begin position="1298"/>
        <end position="1313"/>
    </location>
</feature>
<keyword evidence="7" id="KW-0663">Pyridoxal phosphate</keyword>
<feature type="transmembrane region" description="Helical" evidence="12">
    <location>
        <begin position="956"/>
        <end position="982"/>
    </location>
</feature>
<feature type="region of interest" description="Disordered" evidence="11">
    <location>
        <begin position="754"/>
        <end position="774"/>
    </location>
</feature>
<protein>
    <recommendedName>
        <fullName evidence="17">Cysteine synthase</fullName>
    </recommendedName>
</protein>
<evidence type="ECO:0000256" key="8">
    <source>
        <dbReference type="ARBA" id="ARBA00022989"/>
    </source>
</evidence>
<feature type="transmembrane region" description="Helical" evidence="12">
    <location>
        <begin position="72"/>
        <end position="96"/>
    </location>
</feature>
<dbReference type="PANTHER" id="PTHR10314">
    <property type="entry name" value="CYSTATHIONINE BETA-SYNTHASE"/>
    <property type="match status" value="1"/>
</dbReference>
<evidence type="ECO:0000256" key="6">
    <source>
        <dbReference type="ARBA" id="ARBA00022692"/>
    </source>
</evidence>
<dbReference type="PROSITE" id="PS00901">
    <property type="entry name" value="CYS_SYNTHASE"/>
    <property type="match status" value="1"/>
</dbReference>
<feature type="transmembrane region" description="Helical" evidence="12">
    <location>
        <begin position="139"/>
        <end position="163"/>
    </location>
</feature>
<dbReference type="Pfam" id="PF00291">
    <property type="entry name" value="PALP"/>
    <property type="match status" value="2"/>
</dbReference>
<comment type="subcellular location">
    <subcellularLocation>
        <location evidence="2">Membrane</location>
        <topology evidence="2">Multi-pass membrane protein</topology>
    </subcellularLocation>
</comment>
<evidence type="ECO:0000256" key="4">
    <source>
        <dbReference type="ARBA" id="ARBA00022605"/>
    </source>
</evidence>
<name>A0A812WXS9_SYMPI</name>
<feature type="domain" description="Tryptophan synthase beta chain-like PALP" evidence="13">
    <location>
        <begin position="205"/>
        <end position="281"/>
    </location>
</feature>
<dbReference type="Gene3D" id="1.10.287.70">
    <property type="match status" value="1"/>
</dbReference>
<dbReference type="GO" id="GO:0016740">
    <property type="term" value="F:transferase activity"/>
    <property type="evidence" value="ECO:0007669"/>
    <property type="project" value="UniProtKB-KW"/>
</dbReference>
<dbReference type="SUPFAM" id="SSF53686">
    <property type="entry name" value="Tryptophan synthase beta subunit-like PLP-dependent enzymes"/>
    <property type="match status" value="1"/>
</dbReference>
<evidence type="ECO:0000256" key="9">
    <source>
        <dbReference type="ARBA" id="ARBA00023136"/>
    </source>
</evidence>
<comment type="similarity">
    <text evidence="3">Belongs to the cysteine synthase/cystathionine beta-synthase family.</text>
</comment>
<feature type="transmembrane region" description="Helical" evidence="12">
    <location>
        <begin position="1160"/>
        <end position="1182"/>
    </location>
</feature>
<dbReference type="OrthoDB" id="438129at2759"/>
<evidence type="ECO:0000256" key="7">
    <source>
        <dbReference type="ARBA" id="ARBA00022898"/>
    </source>
</evidence>
<keyword evidence="8 12" id="KW-1133">Transmembrane helix</keyword>
<accession>A0A812WXS9</accession>
<feature type="transmembrane region" description="Helical" evidence="12">
    <location>
        <begin position="47"/>
        <end position="66"/>
    </location>
</feature>
<evidence type="ECO:0000259" key="14">
    <source>
        <dbReference type="Pfam" id="PF08016"/>
    </source>
</evidence>
<dbReference type="Pfam" id="PF08016">
    <property type="entry name" value="PKD_channel"/>
    <property type="match status" value="1"/>
</dbReference>
<dbReference type="InterPro" id="IPR013122">
    <property type="entry name" value="PKD1_2_channel"/>
</dbReference>
<evidence type="ECO:0000256" key="5">
    <source>
        <dbReference type="ARBA" id="ARBA00022679"/>
    </source>
</evidence>
<keyword evidence="5" id="KW-0808">Transferase</keyword>
<proteinExistence type="inferred from homology"/>
<dbReference type="GO" id="GO:0006535">
    <property type="term" value="P:cysteine biosynthetic process from serine"/>
    <property type="evidence" value="ECO:0007669"/>
    <property type="project" value="InterPro"/>
</dbReference>
<comment type="cofactor">
    <cofactor evidence="1">
        <name>pyridoxal 5'-phosphate</name>
        <dbReference type="ChEBI" id="CHEBI:597326"/>
    </cofactor>
</comment>
<feature type="compositionally biased region" description="Basic and acidic residues" evidence="11">
    <location>
        <begin position="706"/>
        <end position="716"/>
    </location>
</feature>
<dbReference type="InterPro" id="IPR050214">
    <property type="entry name" value="Cys_Synth/Cystath_Beta-Synth"/>
</dbReference>
<evidence type="ECO:0000313" key="16">
    <source>
        <dbReference type="Proteomes" id="UP000649617"/>
    </source>
</evidence>
<dbReference type="Gene3D" id="3.40.50.1100">
    <property type="match status" value="4"/>
</dbReference>
<feature type="transmembrane region" description="Helical" evidence="12">
    <location>
        <begin position="1225"/>
        <end position="1253"/>
    </location>
</feature>
<evidence type="ECO:0008006" key="17">
    <source>
        <dbReference type="Google" id="ProtNLM"/>
    </source>
</evidence>